<dbReference type="OrthoDB" id="2113965at2759"/>
<dbReference type="Pfam" id="PF04677">
    <property type="entry name" value="CwfJ_C_1"/>
    <property type="match status" value="1"/>
</dbReference>
<proteinExistence type="inferred from homology"/>
<comment type="similarity">
    <text evidence="1">Belongs to the CWF19 family.</text>
</comment>
<dbReference type="InterPro" id="IPR036265">
    <property type="entry name" value="HIT-like_sf"/>
</dbReference>
<dbReference type="InterPro" id="IPR006767">
    <property type="entry name" value="Cwf19-like_C_dom-2"/>
</dbReference>
<dbReference type="Proteomes" id="UP000562929">
    <property type="component" value="Unassembled WGS sequence"/>
</dbReference>
<gene>
    <name evidence="5" type="ORF">GQ602_004533</name>
</gene>
<feature type="domain" description="Cwf19-like C-terminal" evidence="4">
    <location>
        <begin position="448"/>
        <end position="550"/>
    </location>
</feature>
<feature type="domain" description="Cwf19-like protein C-terminal" evidence="3">
    <location>
        <begin position="561"/>
        <end position="612"/>
    </location>
</feature>
<dbReference type="GO" id="GO:0000398">
    <property type="term" value="P:mRNA splicing, via spliceosome"/>
    <property type="evidence" value="ECO:0007669"/>
    <property type="project" value="TreeGrafter"/>
</dbReference>
<dbReference type="Pfam" id="PF04676">
    <property type="entry name" value="CwfJ_C_2"/>
    <property type="match status" value="1"/>
</dbReference>
<name>A0A8H4VDM2_9HYPO</name>
<dbReference type="AlphaFoldDB" id="A0A8H4VDM2"/>
<evidence type="ECO:0000313" key="6">
    <source>
        <dbReference type="Proteomes" id="UP000562929"/>
    </source>
</evidence>
<dbReference type="SUPFAM" id="SSF54197">
    <property type="entry name" value="HIT-like"/>
    <property type="match status" value="1"/>
</dbReference>
<evidence type="ECO:0000256" key="1">
    <source>
        <dbReference type="ARBA" id="ARBA00006795"/>
    </source>
</evidence>
<dbReference type="GO" id="GO:0071014">
    <property type="term" value="C:post-mRNA release spliceosomal complex"/>
    <property type="evidence" value="ECO:0007669"/>
    <property type="project" value="TreeGrafter"/>
</dbReference>
<sequence length="638" mass="70728">MKRSRGLRFWYKLISTAHVMIEALRKVDTEAKLPDVKPISANDKLVDASPHSRQQKWTASKSSKGRSRLKKQLASLQKVVINTATTVVTTVNATETKIIVVVVGDIEMRSATREISTQQTITAIEGGMSMSERFTRTTTVMAIVVDTETSPVKTQKATAAIVNTNTIPHPKIRPPNEAVPINPANPSPKRTIHSRELNVSLRNDASQQAADEEYTFGDEGSSWRMTKLKAVEDAAAESGRAVEEMAVERYGSLKDFDDAREERIELERRQLYGEGYTRCERPTGRLYRERNLNETITTCPSASPEPNSSTPQHQALSPTALNRLRAQMMKAKLLNAPNAASLEASYNLASKAGLSNTIVLDAPQSRHLTAHQSAQSRNPSEMTVEEMAREERRTRHQGDSFSAARQAERIARDGRFEADLDYQDDHAARLASGVQRSEAGLRSSAVSDARRTARILDRCPLCRDSDDHHRSSRAPIISLGTRVYLTLSPTPEITPGGAVIAPLSHHATLLECDDDEWHEIRNFMKCLSRMYHAASQSVIFHEDSSSRNPFFREALLASGPEWSTHPKIIDTRTRGGLRGSLPRAMPAYFHVWLDGIDGGFAHVIEEPGRWPPADRLEITNLPKAALDNGHHPSAAGHT</sequence>
<protein>
    <submittedName>
        <fullName evidence="5">Cell cycle control protein</fullName>
    </submittedName>
</protein>
<accession>A0A8H4VDM2</accession>
<dbReference type="PANTHER" id="PTHR12072:SF5">
    <property type="entry name" value="CWF19-LIKE PROTEIN 2"/>
    <property type="match status" value="1"/>
</dbReference>
<dbReference type="InterPro" id="IPR006768">
    <property type="entry name" value="Cwf19-like_C_dom-1"/>
</dbReference>
<comment type="caution">
    <text evidence="5">The sequence shown here is derived from an EMBL/GenBank/DDBJ whole genome shotgun (WGS) entry which is preliminary data.</text>
</comment>
<organism evidence="5 6">
    <name type="scientific">Ophiocordyceps camponoti-floridani</name>
    <dbReference type="NCBI Taxonomy" id="2030778"/>
    <lineage>
        <taxon>Eukaryota</taxon>
        <taxon>Fungi</taxon>
        <taxon>Dikarya</taxon>
        <taxon>Ascomycota</taxon>
        <taxon>Pezizomycotina</taxon>
        <taxon>Sordariomycetes</taxon>
        <taxon>Hypocreomycetidae</taxon>
        <taxon>Hypocreales</taxon>
        <taxon>Ophiocordycipitaceae</taxon>
        <taxon>Ophiocordyceps</taxon>
    </lineage>
</organism>
<keyword evidence="6" id="KW-1185">Reference proteome</keyword>
<evidence type="ECO:0000256" key="2">
    <source>
        <dbReference type="SAM" id="MobiDB-lite"/>
    </source>
</evidence>
<feature type="region of interest" description="Disordered" evidence="2">
    <location>
        <begin position="44"/>
        <end position="68"/>
    </location>
</feature>
<reference evidence="5 6" key="1">
    <citation type="journal article" date="2020" name="G3 (Bethesda)">
        <title>Genetic Underpinnings of Host Manipulation by Ophiocordyceps as Revealed by Comparative Transcriptomics.</title>
        <authorList>
            <person name="Will I."/>
            <person name="Das B."/>
            <person name="Trinh T."/>
            <person name="Brachmann A."/>
            <person name="Ohm R.A."/>
            <person name="de Bekker C."/>
        </authorList>
    </citation>
    <scope>NUCLEOTIDE SEQUENCE [LARGE SCALE GENOMIC DNA]</scope>
    <source>
        <strain evidence="5 6">EC05</strain>
    </source>
</reference>
<dbReference type="InterPro" id="IPR040194">
    <property type="entry name" value="Cwf19-like"/>
</dbReference>
<feature type="region of interest" description="Disordered" evidence="2">
    <location>
        <begin position="166"/>
        <end position="191"/>
    </location>
</feature>
<evidence type="ECO:0000313" key="5">
    <source>
        <dbReference type="EMBL" id="KAF4587840.1"/>
    </source>
</evidence>
<evidence type="ECO:0000259" key="3">
    <source>
        <dbReference type="Pfam" id="PF04676"/>
    </source>
</evidence>
<dbReference type="EMBL" id="JAACLJ010000004">
    <property type="protein sequence ID" value="KAF4587840.1"/>
    <property type="molecule type" value="Genomic_DNA"/>
</dbReference>
<evidence type="ECO:0000259" key="4">
    <source>
        <dbReference type="Pfam" id="PF04677"/>
    </source>
</evidence>
<dbReference type="PANTHER" id="PTHR12072">
    <property type="entry name" value="CWF19, CELL CYCLE CONTROL PROTEIN"/>
    <property type="match status" value="1"/>
</dbReference>